<evidence type="ECO:0000256" key="2">
    <source>
        <dbReference type="ARBA" id="ARBA00009972"/>
    </source>
</evidence>
<dbReference type="AlphaFoldDB" id="A0A6C0KMZ1"/>
<dbReference type="EMBL" id="MN740917">
    <property type="protein sequence ID" value="QHU17708.1"/>
    <property type="molecule type" value="Genomic_DNA"/>
</dbReference>
<dbReference type="GO" id="GO:0005829">
    <property type="term" value="C:cytosol"/>
    <property type="evidence" value="ECO:0007669"/>
    <property type="project" value="TreeGrafter"/>
</dbReference>
<protein>
    <recommendedName>
        <fullName evidence="3">thymidylate synthase</fullName>
        <ecNumber evidence="3">2.1.1.45</ecNumber>
    </recommendedName>
</protein>
<evidence type="ECO:0000259" key="7">
    <source>
        <dbReference type="Pfam" id="PF00303"/>
    </source>
</evidence>
<dbReference type="GO" id="GO:0005739">
    <property type="term" value="C:mitochondrion"/>
    <property type="evidence" value="ECO:0007669"/>
    <property type="project" value="TreeGrafter"/>
</dbReference>
<dbReference type="NCBIfam" id="TIGR03284">
    <property type="entry name" value="thym_sym"/>
    <property type="match status" value="1"/>
</dbReference>
<feature type="domain" description="Thymidylate synthase/dCMP hydroxymethylase" evidence="7">
    <location>
        <begin position="15"/>
        <end position="298"/>
    </location>
</feature>
<proteinExistence type="inferred from homology"/>
<sequence length="299" mass="34902">MLKNMVQKIYNHEEEQYLDLIRNLLENGSTENGRNGNTFCAIGSAMYFSLENEQIPILTTKKVAVKTCLKELLWFIQGKTNNKILKDQNVHIWDLNGTKSFLESRNLPYEEDDLGPVYGHQWRHFNAAYHSCHENYNGKGYDQLQQVLNDLKNPETRSSRRHVISAWNPCQMNEMALPPCHVLFQFHVTNGNKLSCSLYQRSGDVGLGVPFNIMSYAAFTILVAKHCDLIPYEFIYYLGNAHIYQDHKEALMEQITRKPHTFPTMSIREKRENINDYVLDDFLIHDYTYHAPIKMKMTQ</sequence>
<evidence type="ECO:0000256" key="6">
    <source>
        <dbReference type="ARBA" id="ARBA00022727"/>
    </source>
</evidence>
<dbReference type="GO" id="GO:0006575">
    <property type="term" value="P:modified amino acid metabolic process"/>
    <property type="evidence" value="ECO:0007669"/>
    <property type="project" value="UniProtKB-ARBA"/>
</dbReference>
<dbReference type="PANTHER" id="PTHR11548">
    <property type="entry name" value="THYMIDYLATE SYNTHASE 1"/>
    <property type="match status" value="1"/>
</dbReference>
<dbReference type="GO" id="GO:0006231">
    <property type="term" value="P:dTMP biosynthetic process"/>
    <property type="evidence" value="ECO:0007669"/>
    <property type="project" value="InterPro"/>
</dbReference>
<reference evidence="8" key="1">
    <citation type="journal article" date="2020" name="Nature">
        <title>Giant virus diversity and host interactions through global metagenomics.</title>
        <authorList>
            <person name="Schulz F."/>
            <person name="Roux S."/>
            <person name="Paez-Espino D."/>
            <person name="Jungbluth S."/>
            <person name="Walsh D.A."/>
            <person name="Denef V.J."/>
            <person name="McMahon K.D."/>
            <person name="Konstantinidis K.T."/>
            <person name="Eloe-Fadrosh E.A."/>
            <person name="Kyrpides N.C."/>
            <person name="Woyke T."/>
        </authorList>
    </citation>
    <scope>NUCLEOTIDE SEQUENCE</scope>
    <source>
        <strain evidence="8">GVMAG-S-3300012919-55</strain>
    </source>
</reference>
<dbReference type="Pfam" id="PF00303">
    <property type="entry name" value="Thymidylat_synt"/>
    <property type="match status" value="1"/>
</dbReference>
<accession>A0A6C0KMZ1</accession>
<dbReference type="FunFam" id="3.30.572.10:FF:000007">
    <property type="entry name" value="thymidylate synthase isoform X2"/>
    <property type="match status" value="1"/>
</dbReference>
<keyword evidence="6" id="KW-0545">Nucleotide biosynthesis</keyword>
<dbReference type="InterPro" id="IPR045097">
    <property type="entry name" value="Thymidate_synth/dCMP_Mease"/>
</dbReference>
<dbReference type="GO" id="GO:0032259">
    <property type="term" value="P:methylation"/>
    <property type="evidence" value="ECO:0007669"/>
    <property type="project" value="UniProtKB-KW"/>
</dbReference>
<dbReference type="GO" id="GO:0004799">
    <property type="term" value="F:thymidylate synthase activity"/>
    <property type="evidence" value="ECO:0007669"/>
    <property type="project" value="UniProtKB-EC"/>
</dbReference>
<dbReference type="InterPro" id="IPR023451">
    <property type="entry name" value="Thymidate_synth/dCMP_Mease_dom"/>
</dbReference>
<organism evidence="8">
    <name type="scientific">viral metagenome</name>
    <dbReference type="NCBI Taxonomy" id="1070528"/>
    <lineage>
        <taxon>unclassified sequences</taxon>
        <taxon>metagenomes</taxon>
        <taxon>organismal metagenomes</taxon>
    </lineage>
</organism>
<evidence type="ECO:0000256" key="5">
    <source>
        <dbReference type="ARBA" id="ARBA00022679"/>
    </source>
</evidence>
<keyword evidence="5" id="KW-0808">Transferase</keyword>
<dbReference type="SUPFAM" id="SSF55831">
    <property type="entry name" value="Thymidylate synthase/dCMP hydroxymethylase"/>
    <property type="match status" value="1"/>
</dbReference>
<keyword evidence="4" id="KW-0489">Methyltransferase</keyword>
<dbReference type="HAMAP" id="MF_00008">
    <property type="entry name" value="Thymidy_synth_bact"/>
    <property type="match status" value="1"/>
</dbReference>
<comment type="pathway">
    <text evidence="1">Pyrimidine metabolism; dTTP biosynthesis.</text>
</comment>
<dbReference type="PROSITE" id="PS00091">
    <property type="entry name" value="THYMIDYLATE_SYNTHASE"/>
    <property type="match status" value="1"/>
</dbReference>
<dbReference type="PRINTS" id="PR00108">
    <property type="entry name" value="THYMDSNTHASE"/>
</dbReference>
<dbReference type="EC" id="2.1.1.45" evidence="3"/>
<evidence type="ECO:0000256" key="1">
    <source>
        <dbReference type="ARBA" id="ARBA00004992"/>
    </source>
</evidence>
<dbReference type="InterPro" id="IPR020940">
    <property type="entry name" value="Thymidylate_synthase_AS"/>
</dbReference>
<dbReference type="Gene3D" id="3.30.572.10">
    <property type="entry name" value="Thymidylate synthase/dCMP hydroxymethylase domain"/>
    <property type="match status" value="1"/>
</dbReference>
<name>A0A6C0KMZ1_9ZZZZ</name>
<dbReference type="CDD" id="cd00351">
    <property type="entry name" value="TS_Pyrimidine_HMase"/>
    <property type="match status" value="1"/>
</dbReference>
<evidence type="ECO:0000313" key="8">
    <source>
        <dbReference type="EMBL" id="QHU17708.1"/>
    </source>
</evidence>
<evidence type="ECO:0000256" key="3">
    <source>
        <dbReference type="ARBA" id="ARBA00011947"/>
    </source>
</evidence>
<comment type="similarity">
    <text evidence="2">Belongs to the thymidylate synthase family.</text>
</comment>
<dbReference type="PANTHER" id="PTHR11548:SF2">
    <property type="entry name" value="THYMIDYLATE SYNTHASE"/>
    <property type="match status" value="1"/>
</dbReference>
<dbReference type="InterPro" id="IPR000398">
    <property type="entry name" value="Thymidylate_synthase"/>
</dbReference>
<dbReference type="InterPro" id="IPR036926">
    <property type="entry name" value="Thymidate_synth/dCMP_Mease_sf"/>
</dbReference>
<evidence type="ECO:0000256" key="4">
    <source>
        <dbReference type="ARBA" id="ARBA00022603"/>
    </source>
</evidence>